<evidence type="ECO:0000313" key="16">
    <source>
        <dbReference type="Proteomes" id="UP001610063"/>
    </source>
</evidence>
<feature type="transmembrane region" description="Helical" evidence="14">
    <location>
        <begin position="211"/>
        <end position="232"/>
    </location>
</feature>
<comment type="caution">
    <text evidence="15">The sequence shown here is derived from an EMBL/GenBank/DDBJ whole genome shotgun (WGS) entry which is preliminary data.</text>
</comment>
<feature type="transmembrane region" description="Helical" evidence="14">
    <location>
        <begin position="244"/>
        <end position="264"/>
    </location>
</feature>
<keyword evidence="14" id="KW-0133">Cell shape</keyword>
<keyword evidence="8 14" id="KW-1133">Transmembrane helix</keyword>
<comment type="catalytic activity">
    <reaction evidence="13 14">
        <text>di-trans,octa-cis-undecaprenyl diphosphate + H2O = di-trans,octa-cis-undecaprenyl phosphate + phosphate + H(+)</text>
        <dbReference type="Rhea" id="RHEA:28094"/>
        <dbReference type="ChEBI" id="CHEBI:15377"/>
        <dbReference type="ChEBI" id="CHEBI:15378"/>
        <dbReference type="ChEBI" id="CHEBI:43474"/>
        <dbReference type="ChEBI" id="CHEBI:58405"/>
        <dbReference type="ChEBI" id="CHEBI:60392"/>
        <dbReference type="EC" id="3.6.1.27"/>
    </reaction>
</comment>
<keyword evidence="10 14" id="KW-0046">Antibiotic resistance</keyword>
<proteinExistence type="inferred from homology"/>
<organism evidence="15 16">
    <name type="scientific">Marinoscillum luteum</name>
    <dbReference type="NCBI Taxonomy" id="861051"/>
    <lineage>
        <taxon>Bacteria</taxon>
        <taxon>Pseudomonadati</taxon>
        <taxon>Bacteroidota</taxon>
        <taxon>Cytophagia</taxon>
        <taxon>Cytophagales</taxon>
        <taxon>Reichenbachiellaceae</taxon>
        <taxon>Marinoscillum</taxon>
    </lineage>
</organism>
<feature type="transmembrane region" description="Helical" evidence="14">
    <location>
        <begin position="82"/>
        <end position="100"/>
    </location>
</feature>
<evidence type="ECO:0000256" key="12">
    <source>
        <dbReference type="ARBA" id="ARBA00032932"/>
    </source>
</evidence>
<dbReference type="EMBL" id="JBIPKE010000013">
    <property type="protein sequence ID" value="MFH6982955.1"/>
    <property type="molecule type" value="Genomic_DNA"/>
</dbReference>
<evidence type="ECO:0000256" key="14">
    <source>
        <dbReference type="HAMAP-Rule" id="MF_01006"/>
    </source>
</evidence>
<comment type="function">
    <text evidence="14">Catalyzes the dephosphorylation of undecaprenyl diphosphate (UPP). Confers resistance to bacitracin.</text>
</comment>
<gene>
    <name evidence="14" type="primary">uppP</name>
    <name evidence="15" type="ORF">ACHKAR_05875</name>
</gene>
<evidence type="ECO:0000256" key="7">
    <source>
        <dbReference type="ARBA" id="ARBA00022801"/>
    </source>
</evidence>
<keyword evidence="14" id="KW-0573">Peptidoglycan synthesis</keyword>
<evidence type="ECO:0000256" key="3">
    <source>
        <dbReference type="ARBA" id="ARBA00012374"/>
    </source>
</evidence>
<keyword evidence="14" id="KW-0961">Cell wall biogenesis/degradation</keyword>
<evidence type="ECO:0000256" key="4">
    <source>
        <dbReference type="ARBA" id="ARBA00021581"/>
    </source>
</evidence>
<protein>
    <recommendedName>
        <fullName evidence="4 14">Undecaprenyl-diphosphatase</fullName>
        <ecNumber evidence="3 14">3.6.1.27</ecNumber>
    </recommendedName>
    <alternativeName>
        <fullName evidence="12 14">Bacitracin resistance protein</fullName>
    </alternativeName>
    <alternativeName>
        <fullName evidence="11 14">Undecaprenyl pyrophosphate phosphatase</fullName>
    </alternativeName>
</protein>
<dbReference type="InterPro" id="IPR003824">
    <property type="entry name" value="UppP"/>
</dbReference>
<dbReference type="Pfam" id="PF02673">
    <property type="entry name" value="BacA"/>
    <property type="match status" value="1"/>
</dbReference>
<keyword evidence="6 14" id="KW-0812">Transmembrane</keyword>
<dbReference type="PANTHER" id="PTHR30622">
    <property type="entry name" value="UNDECAPRENYL-DIPHOSPHATASE"/>
    <property type="match status" value="1"/>
</dbReference>
<feature type="transmembrane region" description="Helical" evidence="14">
    <location>
        <begin position="182"/>
        <end position="199"/>
    </location>
</feature>
<dbReference type="RefSeq" id="WP_159580617.1">
    <property type="nucleotide sequence ID" value="NZ_JBIPKE010000013.1"/>
</dbReference>
<dbReference type="HAMAP" id="MF_01006">
    <property type="entry name" value="Undec_diphosphatase"/>
    <property type="match status" value="1"/>
</dbReference>
<comment type="subcellular location">
    <subcellularLocation>
        <location evidence="1 14">Cell membrane</location>
        <topology evidence="1 14">Multi-pass membrane protein</topology>
    </subcellularLocation>
</comment>
<evidence type="ECO:0000256" key="10">
    <source>
        <dbReference type="ARBA" id="ARBA00023251"/>
    </source>
</evidence>
<evidence type="ECO:0000256" key="13">
    <source>
        <dbReference type="ARBA" id="ARBA00047594"/>
    </source>
</evidence>
<accession>A0ABW7N7E7</accession>
<reference evidence="15 16" key="1">
    <citation type="journal article" date="2013" name="Int. J. Syst. Evol. Microbiol.">
        <title>Marinoscillum luteum sp. nov., isolated from marine sediment.</title>
        <authorList>
            <person name="Cha I.T."/>
            <person name="Park S.J."/>
            <person name="Kim S.J."/>
            <person name="Kim J.G."/>
            <person name="Jung M.Y."/>
            <person name="Shin K.S."/>
            <person name="Kwon K.K."/>
            <person name="Yang S.H."/>
            <person name="Seo Y.S."/>
            <person name="Rhee S.K."/>
        </authorList>
    </citation>
    <scope>NUCLEOTIDE SEQUENCE [LARGE SCALE GENOMIC DNA]</scope>
    <source>
        <strain evidence="15 16">KCTC 23939</strain>
    </source>
</reference>
<evidence type="ECO:0000256" key="1">
    <source>
        <dbReference type="ARBA" id="ARBA00004651"/>
    </source>
</evidence>
<dbReference type="Proteomes" id="UP001610063">
    <property type="component" value="Unassembled WGS sequence"/>
</dbReference>
<feature type="transmembrane region" description="Helical" evidence="14">
    <location>
        <begin position="42"/>
        <end position="61"/>
    </location>
</feature>
<sequence>MTWIEALILGIIQGLTEFLPVSSSGHLEMGTVLLGVKSEENLLFAVIVHAATALSTIVVFRKDIGEIIAGLFQFKWNESWDFGIKIIISMIPVGIVGVFFEDEITALFTGNLLLVGSMLLVTSALLFFSHFKKNNEKPVSKPHALIIGLAQAVAILPGISRSGATIATALLLGVEKNKATRFSFLMVLIPILGASMLKLKDYFEAPAAYEGLSGPSMVVGFLAAFLAGYVACKWMIGIVRKGKLTYFAAYCLVIGLIAIISQIWI</sequence>
<comment type="miscellaneous">
    <text evidence="14">Bacitracin is thought to be involved in the inhibition of peptidoglycan synthesis by sequestering undecaprenyl diphosphate, thereby reducing the pool of lipid carrier available.</text>
</comment>
<keyword evidence="7 14" id="KW-0378">Hydrolase</keyword>
<evidence type="ECO:0000256" key="2">
    <source>
        <dbReference type="ARBA" id="ARBA00010621"/>
    </source>
</evidence>
<comment type="similarity">
    <text evidence="2 14">Belongs to the UppP family.</text>
</comment>
<evidence type="ECO:0000256" key="6">
    <source>
        <dbReference type="ARBA" id="ARBA00022692"/>
    </source>
</evidence>
<keyword evidence="5 14" id="KW-1003">Cell membrane</keyword>
<evidence type="ECO:0000256" key="9">
    <source>
        <dbReference type="ARBA" id="ARBA00023136"/>
    </source>
</evidence>
<evidence type="ECO:0000256" key="11">
    <source>
        <dbReference type="ARBA" id="ARBA00032707"/>
    </source>
</evidence>
<feature type="transmembrane region" description="Helical" evidence="14">
    <location>
        <begin position="106"/>
        <end position="128"/>
    </location>
</feature>
<keyword evidence="16" id="KW-1185">Reference proteome</keyword>
<name>A0ABW7N7E7_9BACT</name>
<evidence type="ECO:0000256" key="5">
    <source>
        <dbReference type="ARBA" id="ARBA00022475"/>
    </source>
</evidence>
<dbReference type="PANTHER" id="PTHR30622:SF2">
    <property type="entry name" value="UNDECAPRENYL-DIPHOSPHATASE"/>
    <property type="match status" value="1"/>
</dbReference>
<evidence type="ECO:0000256" key="8">
    <source>
        <dbReference type="ARBA" id="ARBA00022989"/>
    </source>
</evidence>
<dbReference type="EC" id="3.6.1.27" evidence="3 14"/>
<keyword evidence="9 14" id="KW-0472">Membrane</keyword>
<evidence type="ECO:0000313" key="15">
    <source>
        <dbReference type="EMBL" id="MFH6982955.1"/>
    </source>
</evidence>